<proteinExistence type="predicted"/>
<feature type="compositionally biased region" description="Pro residues" evidence="1">
    <location>
        <begin position="57"/>
        <end position="68"/>
    </location>
</feature>
<evidence type="ECO:0000313" key="2">
    <source>
        <dbReference type="EMBL" id="KAG8055766.1"/>
    </source>
</evidence>
<dbReference type="AlphaFoldDB" id="A0A8J5RL35"/>
<evidence type="ECO:0000256" key="1">
    <source>
        <dbReference type="SAM" id="MobiDB-lite"/>
    </source>
</evidence>
<organism evidence="2 3">
    <name type="scientific">Zizania palustris</name>
    <name type="common">Northern wild rice</name>
    <dbReference type="NCBI Taxonomy" id="103762"/>
    <lineage>
        <taxon>Eukaryota</taxon>
        <taxon>Viridiplantae</taxon>
        <taxon>Streptophyta</taxon>
        <taxon>Embryophyta</taxon>
        <taxon>Tracheophyta</taxon>
        <taxon>Spermatophyta</taxon>
        <taxon>Magnoliopsida</taxon>
        <taxon>Liliopsida</taxon>
        <taxon>Poales</taxon>
        <taxon>Poaceae</taxon>
        <taxon>BOP clade</taxon>
        <taxon>Oryzoideae</taxon>
        <taxon>Oryzeae</taxon>
        <taxon>Zizaniinae</taxon>
        <taxon>Zizania</taxon>
    </lineage>
</organism>
<feature type="compositionally biased region" description="Low complexity" evidence="1">
    <location>
        <begin position="43"/>
        <end position="56"/>
    </location>
</feature>
<dbReference type="EMBL" id="JAAALK010000288">
    <property type="protein sequence ID" value="KAG8055766.1"/>
    <property type="molecule type" value="Genomic_DNA"/>
</dbReference>
<accession>A0A8J5RL35</accession>
<evidence type="ECO:0000313" key="3">
    <source>
        <dbReference type="Proteomes" id="UP000729402"/>
    </source>
</evidence>
<protein>
    <submittedName>
        <fullName evidence="2">Uncharacterized protein</fullName>
    </submittedName>
</protein>
<name>A0A8J5RL35_ZIZPA</name>
<reference evidence="2" key="2">
    <citation type="submission" date="2021-02" db="EMBL/GenBank/DDBJ databases">
        <authorList>
            <person name="Kimball J.A."/>
            <person name="Haas M.W."/>
            <person name="Macchietto M."/>
            <person name="Kono T."/>
            <person name="Duquette J."/>
            <person name="Shao M."/>
        </authorList>
    </citation>
    <scope>NUCLEOTIDE SEQUENCE</scope>
    <source>
        <tissue evidence="2">Fresh leaf tissue</tissue>
    </source>
</reference>
<feature type="compositionally biased region" description="Basic and acidic residues" evidence="1">
    <location>
        <begin position="114"/>
        <end position="131"/>
    </location>
</feature>
<gene>
    <name evidence="2" type="ORF">GUJ93_ZPchr0001g32166</name>
</gene>
<comment type="caution">
    <text evidence="2">The sequence shown here is derived from an EMBL/GenBank/DDBJ whole genome shotgun (WGS) entry which is preliminary data.</text>
</comment>
<feature type="compositionally biased region" description="Low complexity" evidence="1">
    <location>
        <begin position="7"/>
        <end position="28"/>
    </location>
</feature>
<reference evidence="2" key="1">
    <citation type="journal article" date="2021" name="bioRxiv">
        <title>Whole Genome Assembly and Annotation of Northern Wild Rice, Zizania palustris L., Supports a Whole Genome Duplication in the Zizania Genus.</title>
        <authorList>
            <person name="Haas M."/>
            <person name="Kono T."/>
            <person name="Macchietto M."/>
            <person name="Millas R."/>
            <person name="McGilp L."/>
            <person name="Shao M."/>
            <person name="Duquette J."/>
            <person name="Hirsch C.N."/>
            <person name="Kimball J."/>
        </authorList>
    </citation>
    <scope>NUCLEOTIDE SEQUENCE</scope>
    <source>
        <tissue evidence="2">Fresh leaf tissue</tissue>
    </source>
</reference>
<sequence length="131" mass="13623">MPYHIFSPCHHATSSPSSSSLSPHLLPPADGHRPCPPSPPPSSSLSLSPVGLTSPRPQSPSSPSPKPPVGDHEAPHRSRRKGDCVAVGSGGGRRQRQCPEGVAGPPVGGGVADGRPKKFGRELGERGERRR</sequence>
<keyword evidence="3" id="KW-1185">Reference proteome</keyword>
<dbReference type="Proteomes" id="UP000729402">
    <property type="component" value="Unassembled WGS sequence"/>
</dbReference>
<feature type="region of interest" description="Disordered" evidence="1">
    <location>
        <begin position="1"/>
        <end position="131"/>
    </location>
</feature>